<dbReference type="EMBL" id="CAJJDN010000031">
    <property type="protein sequence ID" value="CAD8073535.1"/>
    <property type="molecule type" value="Genomic_DNA"/>
</dbReference>
<sequence>MTIMIIAFILQDNIKKSYQFFRSMQSYQLLLNQILRLKRTDYLKKWQFIRGQFFYFVFKQISNSDISTQLIQINEQAHVKTI</sequence>
<dbReference type="Proteomes" id="UP000692954">
    <property type="component" value="Unassembled WGS sequence"/>
</dbReference>
<gene>
    <name evidence="1" type="ORF">PSON_ATCC_30995.1.T0310009</name>
</gene>
<dbReference type="AlphaFoldDB" id="A0A8S1M779"/>
<reference evidence="1" key="1">
    <citation type="submission" date="2021-01" db="EMBL/GenBank/DDBJ databases">
        <authorList>
            <consortium name="Genoscope - CEA"/>
            <person name="William W."/>
        </authorList>
    </citation>
    <scope>NUCLEOTIDE SEQUENCE</scope>
</reference>
<organism evidence="1 2">
    <name type="scientific">Paramecium sonneborni</name>
    <dbReference type="NCBI Taxonomy" id="65129"/>
    <lineage>
        <taxon>Eukaryota</taxon>
        <taxon>Sar</taxon>
        <taxon>Alveolata</taxon>
        <taxon>Ciliophora</taxon>
        <taxon>Intramacronucleata</taxon>
        <taxon>Oligohymenophorea</taxon>
        <taxon>Peniculida</taxon>
        <taxon>Parameciidae</taxon>
        <taxon>Paramecium</taxon>
    </lineage>
</organism>
<protein>
    <submittedName>
        <fullName evidence="1">Uncharacterized protein</fullName>
    </submittedName>
</protein>
<evidence type="ECO:0000313" key="1">
    <source>
        <dbReference type="EMBL" id="CAD8073535.1"/>
    </source>
</evidence>
<evidence type="ECO:0000313" key="2">
    <source>
        <dbReference type="Proteomes" id="UP000692954"/>
    </source>
</evidence>
<proteinExistence type="predicted"/>
<name>A0A8S1M779_9CILI</name>
<keyword evidence="2" id="KW-1185">Reference proteome</keyword>
<comment type="caution">
    <text evidence="1">The sequence shown here is derived from an EMBL/GenBank/DDBJ whole genome shotgun (WGS) entry which is preliminary data.</text>
</comment>
<accession>A0A8S1M779</accession>